<evidence type="ECO:0000313" key="3">
    <source>
        <dbReference type="Proteomes" id="UP000518605"/>
    </source>
</evidence>
<name>A0A7W5C742_9BACL</name>
<keyword evidence="1" id="KW-0812">Transmembrane</keyword>
<comment type="caution">
    <text evidence="2">The sequence shown here is derived from an EMBL/GenBank/DDBJ whole genome shotgun (WGS) entry which is preliminary data.</text>
</comment>
<dbReference type="Proteomes" id="UP000518605">
    <property type="component" value="Unassembled WGS sequence"/>
</dbReference>
<evidence type="ECO:0000313" key="2">
    <source>
        <dbReference type="EMBL" id="MBB3152316.1"/>
    </source>
</evidence>
<protein>
    <submittedName>
        <fullName evidence="2">Uncharacterized protein</fullName>
    </submittedName>
</protein>
<gene>
    <name evidence="2" type="ORF">FHS16_002362</name>
</gene>
<keyword evidence="1" id="KW-1133">Transmembrane helix</keyword>
<reference evidence="2 3" key="1">
    <citation type="submission" date="2020-08" db="EMBL/GenBank/DDBJ databases">
        <title>Genomic Encyclopedia of Type Strains, Phase III (KMG-III): the genomes of soil and plant-associated and newly described type strains.</title>
        <authorList>
            <person name="Whitman W."/>
        </authorList>
    </citation>
    <scope>NUCLEOTIDE SEQUENCE [LARGE SCALE GENOMIC DNA]</scope>
    <source>
        <strain evidence="2 3">CECT 8234</strain>
    </source>
</reference>
<proteinExistence type="predicted"/>
<keyword evidence="3" id="KW-1185">Reference proteome</keyword>
<keyword evidence="1" id="KW-0472">Membrane</keyword>
<dbReference type="EMBL" id="JACHXW010000005">
    <property type="protein sequence ID" value="MBB3152316.1"/>
    <property type="molecule type" value="Genomic_DNA"/>
</dbReference>
<accession>A0A7W5C742</accession>
<evidence type="ECO:0000256" key="1">
    <source>
        <dbReference type="SAM" id="Phobius"/>
    </source>
</evidence>
<feature type="transmembrane region" description="Helical" evidence="1">
    <location>
        <begin position="6"/>
        <end position="26"/>
    </location>
</feature>
<sequence>MKSHDMPVIVMRKIALIYCIIPILGYSKGYNLY</sequence>
<organism evidence="2 3">
    <name type="scientific">Paenibacillus endophyticus</name>
    <dbReference type="NCBI Taxonomy" id="1294268"/>
    <lineage>
        <taxon>Bacteria</taxon>
        <taxon>Bacillati</taxon>
        <taxon>Bacillota</taxon>
        <taxon>Bacilli</taxon>
        <taxon>Bacillales</taxon>
        <taxon>Paenibacillaceae</taxon>
        <taxon>Paenibacillus</taxon>
    </lineage>
</organism>
<dbReference type="AlphaFoldDB" id="A0A7W5C742"/>